<proteinExistence type="inferred from homology"/>
<sequence length="460" mass="49982">MLPACTLLAPAYQTPPLPVAAHYPGDATPEGALAATVGWRDYFTDPRLQDLISRALDNSRDLRTALLRVEEARALFGIQRAEQFPTMAAQAGMERARVPADLSLTRQSMLGSQYQVSLGMASWEIDFWGRVRNLRDAALENYLASDEAHLAVELGLIAQVADSYLTLCELDERIALARLTIASREESLRIFTRRLEVGSTSRLNLTQVQTLLTQAQGLAAQLEQARAVQANALNLLVGAPLDLSASERLDEGKMLVPLRPGLPSDLLHRRPDIVAAEHQLRAAHAQIGAARAAFFPRIALTASFGTASAELDGLFTAGSRAWTFAPSISLPLFDAGRRSNNLSLAEARRDIAVANYEKTIQAAFRDVSNALAARQWLAQQLTIAQAALATQAERARLSQLRYDNGASAYLEVLDAQRDLLVAEQQLVQIRRALLSSQVNLYAALGGGVVTVDAEPVHPIP</sequence>
<evidence type="ECO:0000256" key="1">
    <source>
        <dbReference type="ARBA" id="ARBA00007613"/>
    </source>
</evidence>
<keyword evidence="2" id="KW-0449">Lipoprotein</keyword>
<dbReference type="InterPro" id="IPR003423">
    <property type="entry name" value="OMP_efflux"/>
</dbReference>
<keyword evidence="2" id="KW-1134">Transmembrane beta strand</keyword>
<dbReference type="SUPFAM" id="SSF56954">
    <property type="entry name" value="Outer membrane efflux proteins (OEP)"/>
    <property type="match status" value="1"/>
</dbReference>
<evidence type="ECO:0000256" key="2">
    <source>
        <dbReference type="RuleBase" id="RU362097"/>
    </source>
</evidence>
<comment type="caution">
    <text evidence="3">The sequence shown here is derived from an EMBL/GenBank/DDBJ whole genome shotgun (WGS) entry which is preliminary data.</text>
</comment>
<keyword evidence="2" id="KW-0472">Membrane</keyword>
<dbReference type="Gene3D" id="2.20.200.10">
    <property type="entry name" value="Outer membrane efflux proteins (OEP)"/>
    <property type="match status" value="1"/>
</dbReference>
<keyword evidence="4" id="KW-1185">Reference proteome</keyword>
<name>A0ABW2J6D4_9BURK</name>
<keyword evidence="2" id="KW-0812">Transmembrane</keyword>
<dbReference type="EMBL" id="JBHTCC010000002">
    <property type="protein sequence ID" value="MFC7299018.1"/>
    <property type="molecule type" value="Genomic_DNA"/>
</dbReference>
<dbReference type="NCBIfam" id="TIGR01845">
    <property type="entry name" value="outer_NodT"/>
    <property type="match status" value="1"/>
</dbReference>
<dbReference type="Pfam" id="PF02321">
    <property type="entry name" value="OEP"/>
    <property type="match status" value="2"/>
</dbReference>
<dbReference type="Gene3D" id="1.20.1600.10">
    <property type="entry name" value="Outer membrane efflux proteins (OEP)"/>
    <property type="match status" value="1"/>
</dbReference>
<accession>A0ABW2J6D4</accession>
<comment type="similarity">
    <text evidence="1 2">Belongs to the outer membrane factor (OMF) (TC 1.B.17) family.</text>
</comment>
<dbReference type="PANTHER" id="PTHR30203">
    <property type="entry name" value="OUTER MEMBRANE CATION EFFLUX PROTEIN"/>
    <property type="match status" value="1"/>
</dbReference>
<comment type="subcellular location">
    <subcellularLocation>
        <location evidence="2">Cell membrane</location>
        <topology evidence="2">Lipid-anchor</topology>
    </subcellularLocation>
</comment>
<dbReference type="RefSeq" id="WP_382235092.1">
    <property type="nucleotide sequence ID" value="NZ_JBHTCC010000002.1"/>
</dbReference>
<gene>
    <name evidence="3" type="ORF">ACFQO0_11295</name>
</gene>
<dbReference type="Proteomes" id="UP001596379">
    <property type="component" value="Unassembled WGS sequence"/>
</dbReference>
<protein>
    <submittedName>
        <fullName evidence="3">Efflux transporter outer membrane subunit</fullName>
    </submittedName>
</protein>
<dbReference type="PANTHER" id="PTHR30203:SF33">
    <property type="entry name" value="BLR4455 PROTEIN"/>
    <property type="match status" value="1"/>
</dbReference>
<keyword evidence="2" id="KW-0564">Palmitate</keyword>
<evidence type="ECO:0000313" key="4">
    <source>
        <dbReference type="Proteomes" id="UP001596379"/>
    </source>
</evidence>
<reference evidence="4" key="1">
    <citation type="journal article" date="2019" name="Int. J. Syst. Evol. Microbiol.">
        <title>The Global Catalogue of Microorganisms (GCM) 10K type strain sequencing project: providing services to taxonomists for standard genome sequencing and annotation.</title>
        <authorList>
            <consortium name="The Broad Institute Genomics Platform"/>
            <consortium name="The Broad Institute Genome Sequencing Center for Infectious Disease"/>
            <person name="Wu L."/>
            <person name="Ma J."/>
        </authorList>
    </citation>
    <scope>NUCLEOTIDE SEQUENCE [LARGE SCALE GENOMIC DNA]</scope>
    <source>
        <strain evidence="4">CCUG 36956</strain>
    </source>
</reference>
<organism evidence="3 4">
    <name type="scientific">Herminiimonas aquatilis</name>
    <dbReference type="NCBI Taxonomy" id="345342"/>
    <lineage>
        <taxon>Bacteria</taxon>
        <taxon>Pseudomonadati</taxon>
        <taxon>Pseudomonadota</taxon>
        <taxon>Betaproteobacteria</taxon>
        <taxon>Burkholderiales</taxon>
        <taxon>Oxalobacteraceae</taxon>
        <taxon>Herminiimonas</taxon>
    </lineage>
</organism>
<evidence type="ECO:0000313" key="3">
    <source>
        <dbReference type="EMBL" id="MFC7299018.1"/>
    </source>
</evidence>
<dbReference type="InterPro" id="IPR010131">
    <property type="entry name" value="MdtP/NodT-like"/>
</dbReference>